<dbReference type="Proteomes" id="UP000542125">
    <property type="component" value="Unassembled WGS sequence"/>
</dbReference>
<dbReference type="RefSeq" id="WP_179586830.1">
    <property type="nucleotide sequence ID" value="NZ_JACBYR010000001.1"/>
</dbReference>
<protein>
    <recommendedName>
        <fullName evidence="3">Ankyrin repeat domain-containing protein</fullName>
    </recommendedName>
</protein>
<evidence type="ECO:0000313" key="1">
    <source>
        <dbReference type="EMBL" id="NYE83291.1"/>
    </source>
</evidence>
<proteinExistence type="predicted"/>
<comment type="caution">
    <text evidence="1">The sequence shown here is derived from an EMBL/GenBank/DDBJ whole genome shotgun (WGS) entry which is preliminary data.</text>
</comment>
<dbReference type="AlphaFoldDB" id="A0A7Y9IUG5"/>
<evidence type="ECO:0000313" key="2">
    <source>
        <dbReference type="Proteomes" id="UP000542125"/>
    </source>
</evidence>
<sequence>MLQNDLLPRLAAMPADTPLSAAHVAALHHAGLAPDPLSTLKGVPADRLDAWRLPAETHTVHAAEPPPRYRLGAVLAGLADAAPGVHSDSPYDAARLQTAFPLFTYADGAEDDFLTSLRHAEDPVDFRILRIPAPFDLPEDPQAPDTQAFLDALRRDPDAAVAAAQRLPARLLETFNPANWLLAEMARPTLQAAHLHQVAESISLLSDDDLGQGVNAYGHAETLQGGLVTRLSFTMSHLVAGLTQSSRFLDGSSSGYAALVTTLIKLGADFALDNHAGQNAMQVAEAVRHRHVSSPFLNLIDKFLLVQQLDDMLLHGDDENADKI</sequence>
<name>A0A7Y9IUG5_9BURK</name>
<reference evidence="1 2" key="1">
    <citation type="submission" date="2020-07" db="EMBL/GenBank/DDBJ databases">
        <title>Genomic Encyclopedia of Type Strains, Phase IV (KMG-V): Genome sequencing to study the core and pangenomes of soil and plant-associated prokaryotes.</title>
        <authorList>
            <person name="Whitman W."/>
        </authorList>
    </citation>
    <scope>NUCLEOTIDE SEQUENCE [LARGE SCALE GENOMIC DNA]</scope>
    <source>
        <strain evidence="1 2">SAS40</strain>
    </source>
</reference>
<keyword evidence="2" id="KW-1185">Reference proteome</keyword>
<gene>
    <name evidence="1" type="ORF">FHW18_002562</name>
</gene>
<dbReference type="EMBL" id="JACBYR010000001">
    <property type="protein sequence ID" value="NYE83291.1"/>
    <property type="molecule type" value="Genomic_DNA"/>
</dbReference>
<accession>A0A7Y9IUG5</accession>
<organism evidence="1 2">
    <name type="scientific">Pigmentiphaga litoralis</name>
    <dbReference type="NCBI Taxonomy" id="516702"/>
    <lineage>
        <taxon>Bacteria</taxon>
        <taxon>Pseudomonadati</taxon>
        <taxon>Pseudomonadota</taxon>
        <taxon>Betaproteobacteria</taxon>
        <taxon>Burkholderiales</taxon>
        <taxon>Alcaligenaceae</taxon>
        <taxon>Pigmentiphaga</taxon>
    </lineage>
</organism>
<evidence type="ECO:0008006" key="3">
    <source>
        <dbReference type="Google" id="ProtNLM"/>
    </source>
</evidence>